<name>A0A1E5P4C4_9ACTN</name>
<evidence type="ECO:0000259" key="3">
    <source>
        <dbReference type="Pfam" id="PF00155"/>
    </source>
</evidence>
<dbReference type="OrthoDB" id="9763453at2"/>
<dbReference type="EMBL" id="MEHJ01000001">
    <property type="protein sequence ID" value="OEJ24408.1"/>
    <property type="molecule type" value="Genomic_DNA"/>
</dbReference>
<keyword evidence="1 4" id="KW-0808">Transferase</keyword>
<keyword evidence="1 4" id="KW-0032">Aminotransferase</keyword>
<dbReference type="Proteomes" id="UP000095759">
    <property type="component" value="Unassembled WGS sequence"/>
</dbReference>
<dbReference type="GO" id="GO:0030170">
    <property type="term" value="F:pyridoxal phosphate binding"/>
    <property type="evidence" value="ECO:0007669"/>
    <property type="project" value="InterPro"/>
</dbReference>
<dbReference type="STRING" id="285458.BGM19_29310"/>
<dbReference type="CDD" id="cd00609">
    <property type="entry name" value="AAT_like"/>
    <property type="match status" value="1"/>
</dbReference>
<keyword evidence="5" id="KW-1185">Reference proteome</keyword>
<feature type="domain" description="Aminotransferase class I/classII large" evidence="3">
    <location>
        <begin position="52"/>
        <end position="362"/>
    </location>
</feature>
<dbReference type="InterPro" id="IPR004839">
    <property type="entry name" value="Aminotransferase_I/II_large"/>
</dbReference>
<feature type="region of interest" description="Disordered" evidence="2">
    <location>
        <begin position="374"/>
        <end position="394"/>
    </location>
</feature>
<evidence type="ECO:0000256" key="1">
    <source>
        <dbReference type="RuleBase" id="RU000481"/>
    </source>
</evidence>
<gene>
    <name evidence="4" type="ORF">AS594_07795</name>
</gene>
<organism evidence="4 5">
    <name type="scientific">Streptomyces agglomeratus</name>
    <dbReference type="NCBI Taxonomy" id="285458"/>
    <lineage>
        <taxon>Bacteria</taxon>
        <taxon>Bacillati</taxon>
        <taxon>Actinomycetota</taxon>
        <taxon>Actinomycetes</taxon>
        <taxon>Kitasatosporales</taxon>
        <taxon>Streptomycetaceae</taxon>
        <taxon>Streptomyces</taxon>
    </lineage>
</organism>
<dbReference type="InterPro" id="IPR015424">
    <property type="entry name" value="PyrdxlP-dep_Trfase"/>
</dbReference>
<dbReference type="InterPro" id="IPR015422">
    <property type="entry name" value="PyrdxlP-dep_Trfase_small"/>
</dbReference>
<dbReference type="PANTHER" id="PTHR43510:SF1">
    <property type="entry name" value="AMINOTRANSFERASE FUNCTION, HYPOTHETICAL (EUROFUNG)"/>
    <property type="match status" value="1"/>
</dbReference>
<dbReference type="EC" id="2.6.1.-" evidence="1"/>
<dbReference type="Pfam" id="PF00155">
    <property type="entry name" value="Aminotran_1_2"/>
    <property type="match status" value="1"/>
</dbReference>
<dbReference type="GO" id="GO:0008483">
    <property type="term" value="F:transaminase activity"/>
    <property type="evidence" value="ECO:0007669"/>
    <property type="project" value="UniProtKB-KW"/>
</dbReference>
<evidence type="ECO:0000313" key="4">
    <source>
        <dbReference type="EMBL" id="OEJ24408.1"/>
    </source>
</evidence>
<dbReference type="PANTHER" id="PTHR43510">
    <property type="entry name" value="AMINOTRANSFERASE FUNCTION, HYPOTHETICAL (EUROFUNG)"/>
    <property type="match status" value="1"/>
</dbReference>
<comment type="caution">
    <text evidence="4">The sequence shown here is derived from an EMBL/GenBank/DDBJ whole genome shotgun (WGS) entry which is preliminary data.</text>
</comment>
<evidence type="ECO:0000256" key="2">
    <source>
        <dbReference type="SAM" id="MobiDB-lite"/>
    </source>
</evidence>
<dbReference type="PROSITE" id="PS00105">
    <property type="entry name" value="AA_TRANSFER_CLASS_1"/>
    <property type="match status" value="1"/>
</dbReference>
<evidence type="ECO:0000313" key="5">
    <source>
        <dbReference type="Proteomes" id="UP000095759"/>
    </source>
</evidence>
<protein>
    <recommendedName>
        <fullName evidence="1">Aminotransferase</fullName>
        <ecNumber evidence="1">2.6.1.-</ecNumber>
    </recommendedName>
</protein>
<dbReference type="AlphaFoldDB" id="A0A1E5P4C4"/>
<accession>A0A1E5P4C4</accession>
<dbReference type="InterPro" id="IPR004838">
    <property type="entry name" value="NHTrfase_class1_PyrdxlP-BS"/>
</dbReference>
<dbReference type="InterPro" id="IPR015421">
    <property type="entry name" value="PyrdxlP-dep_Trfase_major"/>
</dbReference>
<dbReference type="RefSeq" id="WP_069926283.1">
    <property type="nucleotide sequence ID" value="NZ_MEHI01000001.1"/>
</dbReference>
<dbReference type="SUPFAM" id="SSF53383">
    <property type="entry name" value="PLP-dependent transferases"/>
    <property type="match status" value="1"/>
</dbReference>
<comment type="cofactor">
    <cofactor evidence="1">
        <name>pyridoxal 5'-phosphate</name>
        <dbReference type="ChEBI" id="CHEBI:597326"/>
    </cofactor>
</comment>
<feature type="compositionally biased region" description="Low complexity" evidence="2">
    <location>
        <begin position="374"/>
        <end position="386"/>
    </location>
</feature>
<dbReference type="Gene3D" id="3.40.640.10">
    <property type="entry name" value="Type I PLP-dependent aspartate aminotransferase-like (Major domain)"/>
    <property type="match status" value="1"/>
</dbReference>
<comment type="similarity">
    <text evidence="1">Belongs to the class-I pyridoxal-phosphate-dependent aminotransferase family.</text>
</comment>
<proteinExistence type="inferred from homology"/>
<reference evidence="4 5" key="1">
    <citation type="submission" date="2016-08" db="EMBL/GenBank/DDBJ databases">
        <title>Complete genome sequence of Streptomyces agglomeratus strain 6-3-2, a novel anti-MRSA actinomycete isolated from Wuli of Tebit, China.</title>
        <authorList>
            <person name="Chen X."/>
        </authorList>
    </citation>
    <scope>NUCLEOTIDE SEQUENCE [LARGE SCALE GENOMIC DNA]</scope>
    <source>
        <strain evidence="4 5">6-3-2</strain>
    </source>
</reference>
<dbReference type="Gene3D" id="3.90.1150.10">
    <property type="entry name" value="Aspartate Aminotransferase, domain 1"/>
    <property type="match status" value="1"/>
</dbReference>
<sequence length="394" mass="42699">MDYAPFELLEWQSLDDGAAQYSLADSGCRPVTVRELLDGEDVLDHLLDTPLHYPPERGQERLRELIAEHHCGQPDDVIVTVGAAEANSIAIDALVRPGDHVVTFAPGYRQVWGCAVNAGARVEEIHSTAAAGWRPDLEALRAAVGPGTRLIALTNPNNPTGTILTEQEMDEIVAIAAEAGAWILADEVHRGTELLTDAVTSSFWGRYERVICVGSLSKAFGMPGLRVGWLVAPREALTDLWRRHEYATVSTGSVSMALAEIALTERNRTRLTHRYRNLIRESRTWLDDWVTAHGDLVSYVPPPATALGFVAYHLDLPSRQVAETLRARGDVLVGAGAHFGTEGHLRIAHGHDPAYLAAALDRTASVLKELAAVHGQRPAGAPAPARHTPPAPTQ</sequence>